<proteinExistence type="inferred from homology"/>
<dbReference type="AlphaFoldDB" id="A0AAV2TTN2"/>
<evidence type="ECO:0000313" key="9">
    <source>
        <dbReference type="Proteomes" id="UP001497525"/>
    </source>
</evidence>
<comment type="caution">
    <text evidence="8">The sequence shown here is derived from an EMBL/GenBank/DDBJ whole genome shotgun (WGS) entry which is preliminary data.</text>
</comment>
<dbReference type="PANTHER" id="PTHR11523:SF28">
    <property type="entry name" value="NA_K-ATPASE BETA SUBUNIT ISOFORM 4-RELATED"/>
    <property type="match status" value="1"/>
</dbReference>
<keyword evidence="4" id="KW-0735">Signal-anchor</keyword>
<name>A0AAV2TTN2_CALDB</name>
<evidence type="ECO:0000256" key="7">
    <source>
        <dbReference type="SAM" id="Phobius"/>
    </source>
</evidence>
<dbReference type="GO" id="GO:0036376">
    <property type="term" value="P:sodium ion export across plasma membrane"/>
    <property type="evidence" value="ECO:0007669"/>
    <property type="project" value="TreeGrafter"/>
</dbReference>
<evidence type="ECO:0000256" key="2">
    <source>
        <dbReference type="ARBA" id="ARBA00005876"/>
    </source>
</evidence>
<dbReference type="EMBL" id="CAXLJL010000789">
    <property type="protein sequence ID" value="CAL5140797.1"/>
    <property type="molecule type" value="Genomic_DNA"/>
</dbReference>
<keyword evidence="6 7" id="KW-0472">Membrane</keyword>
<sequence>MISRTQSNPSTKPGRWGIAVPKWLYNPKGKLFCGRTAQSWFLICVYYLCFYFILTCFSLGLLLAYMYTQVTYDRPIRTGAHSALNLRPGLRFRPMKASASIIYSKQKKLEYSPYVEMLDGFLKQYNESKVTLDCDDKESALKDVVNISRVCKFPVDKLGTSCSSGANYGYGEGKPCFMLTINKIYGWLPDIKKESKSNNLLVRCTGITTEYRKRMGNVSYSPAVNIDGKSYGQFENKYFPFIGQAGYLSPVVAVQLNIPKHSKEFWVKCELTNVINVHPRPLVFKVQVFQA</sequence>
<evidence type="ECO:0008006" key="10">
    <source>
        <dbReference type="Google" id="ProtNLM"/>
    </source>
</evidence>
<dbReference type="Gene3D" id="2.60.40.1660">
    <property type="entry name" value="Na, k-atpase alpha subunit"/>
    <property type="match status" value="1"/>
</dbReference>
<organism evidence="8 9">
    <name type="scientific">Calicophoron daubneyi</name>
    <name type="common">Rumen fluke</name>
    <name type="synonym">Paramphistomum daubneyi</name>
    <dbReference type="NCBI Taxonomy" id="300641"/>
    <lineage>
        <taxon>Eukaryota</taxon>
        <taxon>Metazoa</taxon>
        <taxon>Spiralia</taxon>
        <taxon>Lophotrochozoa</taxon>
        <taxon>Platyhelminthes</taxon>
        <taxon>Trematoda</taxon>
        <taxon>Digenea</taxon>
        <taxon>Plagiorchiida</taxon>
        <taxon>Pronocephalata</taxon>
        <taxon>Paramphistomoidea</taxon>
        <taxon>Paramphistomidae</taxon>
        <taxon>Calicophoron</taxon>
    </lineage>
</organism>
<dbReference type="GO" id="GO:0005890">
    <property type="term" value="C:sodium:potassium-exchanging ATPase complex"/>
    <property type="evidence" value="ECO:0007669"/>
    <property type="project" value="InterPro"/>
</dbReference>
<evidence type="ECO:0000256" key="1">
    <source>
        <dbReference type="ARBA" id="ARBA00004606"/>
    </source>
</evidence>
<feature type="transmembrane region" description="Helical" evidence="7">
    <location>
        <begin position="40"/>
        <end position="67"/>
    </location>
</feature>
<comment type="subcellular location">
    <subcellularLocation>
        <location evidence="1">Membrane</location>
        <topology evidence="1">Single-pass type II membrane protein</topology>
    </subcellularLocation>
</comment>
<keyword evidence="5 7" id="KW-1133">Transmembrane helix</keyword>
<dbReference type="Proteomes" id="UP001497525">
    <property type="component" value="Unassembled WGS sequence"/>
</dbReference>
<dbReference type="Pfam" id="PF00287">
    <property type="entry name" value="Na_K-ATPase"/>
    <property type="match status" value="1"/>
</dbReference>
<evidence type="ECO:0000256" key="5">
    <source>
        <dbReference type="ARBA" id="ARBA00022989"/>
    </source>
</evidence>
<comment type="similarity">
    <text evidence="2">Belongs to the X(+)/potassium ATPases subunit beta family.</text>
</comment>
<evidence type="ECO:0000313" key="8">
    <source>
        <dbReference type="EMBL" id="CAL5140797.1"/>
    </source>
</evidence>
<evidence type="ECO:0000256" key="3">
    <source>
        <dbReference type="ARBA" id="ARBA00022692"/>
    </source>
</evidence>
<evidence type="ECO:0000256" key="4">
    <source>
        <dbReference type="ARBA" id="ARBA00022968"/>
    </source>
</evidence>
<dbReference type="GO" id="GO:0006883">
    <property type="term" value="P:intracellular sodium ion homeostasis"/>
    <property type="evidence" value="ECO:0007669"/>
    <property type="project" value="TreeGrafter"/>
</dbReference>
<dbReference type="InterPro" id="IPR038702">
    <property type="entry name" value="Na/K_ATPase_sub_beta_sf"/>
</dbReference>
<reference evidence="8" key="1">
    <citation type="submission" date="2024-06" db="EMBL/GenBank/DDBJ databases">
        <authorList>
            <person name="Liu X."/>
            <person name="Lenzi L."/>
            <person name="Haldenby T S."/>
            <person name="Uol C."/>
        </authorList>
    </citation>
    <scope>NUCLEOTIDE SEQUENCE</scope>
</reference>
<gene>
    <name evidence="8" type="ORF">CDAUBV1_LOCUS16090</name>
</gene>
<dbReference type="PANTHER" id="PTHR11523">
    <property type="entry name" value="SODIUM/POTASSIUM-DEPENDENT ATPASE BETA SUBUNIT"/>
    <property type="match status" value="1"/>
</dbReference>
<dbReference type="GO" id="GO:0030007">
    <property type="term" value="P:intracellular potassium ion homeostasis"/>
    <property type="evidence" value="ECO:0007669"/>
    <property type="project" value="TreeGrafter"/>
</dbReference>
<dbReference type="InterPro" id="IPR000402">
    <property type="entry name" value="Na/K_ATPase_sub_beta"/>
</dbReference>
<keyword evidence="3 7" id="KW-0812">Transmembrane</keyword>
<evidence type="ECO:0000256" key="6">
    <source>
        <dbReference type="ARBA" id="ARBA00023136"/>
    </source>
</evidence>
<protein>
    <recommendedName>
        <fullName evidence="10">Sodium/potassium-transporting ATPase subunit beta</fullName>
    </recommendedName>
</protein>
<accession>A0AAV2TTN2</accession>
<dbReference type="GO" id="GO:0001671">
    <property type="term" value="F:ATPase activator activity"/>
    <property type="evidence" value="ECO:0007669"/>
    <property type="project" value="TreeGrafter"/>
</dbReference>
<dbReference type="GO" id="GO:1990573">
    <property type="term" value="P:potassium ion import across plasma membrane"/>
    <property type="evidence" value="ECO:0007669"/>
    <property type="project" value="TreeGrafter"/>
</dbReference>